<dbReference type="SUPFAM" id="SSF56059">
    <property type="entry name" value="Glutathione synthetase ATP-binding domain-like"/>
    <property type="match status" value="1"/>
</dbReference>
<dbReference type="FunFam" id="3.30.470.20:FF:000028">
    <property type="entry name" value="Methylcrotonoyl-CoA carboxylase subunit alpha, mitochondrial"/>
    <property type="match status" value="1"/>
</dbReference>
<dbReference type="Gene3D" id="3.30.470.20">
    <property type="entry name" value="ATP-grasp fold, B domain"/>
    <property type="match status" value="1"/>
</dbReference>
<protein>
    <recommendedName>
        <fullName evidence="10">Biotin carboxylase</fullName>
    </recommendedName>
</protein>
<dbReference type="STRING" id="1817816.A2Y64_08795"/>
<keyword evidence="1" id="KW-0436">Ligase</keyword>
<comment type="caution">
    <text evidence="8">The sequence shown here is derived from an EMBL/GenBank/DDBJ whole genome shotgun (WGS) entry which is preliminary data.</text>
</comment>
<evidence type="ECO:0000256" key="3">
    <source>
        <dbReference type="ARBA" id="ARBA00022840"/>
    </source>
</evidence>
<dbReference type="FunFam" id="3.30.1490.20:FF:000003">
    <property type="entry name" value="acetyl-CoA carboxylase isoform X1"/>
    <property type="match status" value="1"/>
</dbReference>
<dbReference type="Pfam" id="PF02785">
    <property type="entry name" value="Biotin_carb_C"/>
    <property type="match status" value="1"/>
</dbReference>
<dbReference type="Pfam" id="PF00289">
    <property type="entry name" value="Biotin_carb_N"/>
    <property type="match status" value="1"/>
</dbReference>
<dbReference type="PANTHER" id="PTHR18866:SF33">
    <property type="entry name" value="METHYLCROTONOYL-COA CARBOXYLASE SUBUNIT ALPHA, MITOCHONDRIAL-RELATED"/>
    <property type="match status" value="1"/>
</dbReference>
<dbReference type="GO" id="GO:0046872">
    <property type="term" value="F:metal ion binding"/>
    <property type="evidence" value="ECO:0007669"/>
    <property type="project" value="InterPro"/>
</dbReference>
<dbReference type="Pfam" id="PF02786">
    <property type="entry name" value="CPSase_L_D2"/>
    <property type="match status" value="1"/>
</dbReference>
<dbReference type="GO" id="GO:0005524">
    <property type="term" value="F:ATP binding"/>
    <property type="evidence" value="ECO:0007669"/>
    <property type="project" value="UniProtKB-UniRule"/>
</dbReference>
<feature type="domain" description="Biotin carboxylation" evidence="7">
    <location>
        <begin position="1"/>
        <end position="446"/>
    </location>
</feature>
<gene>
    <name evidence="8" type="ORF">A2Y64_08795</name>
</gene>
<evidence type="ECO:0000313" key="8">
    <source>
        <dbReference type="EMBL" id="OGD73691.1"/>
    </source>
</evidence>
<sequence length="500" mass="54057">MFKKILIANRGEIAVRVIRTCAEMGVPTVAVFSDADRGALHVQYADEAYNIGPPPAAESYLVGDRLIGLAKKVGAEAVHPGYGFLAENADFAQACADAGLAFIGPSAGAMRLSGDKLQARATMVKAGVPVIPGLDTAGITDDELPGRVKKIGYPVMVKAAGGGGGKGIRTVRGPDELEASIRQARAEAASSFGDDRVYIEKMVVDPRHIEVQILGDAHGNVVHLFERECSIQRRHQKLVEESPSPALTDEQRIAMTAAAVKAARAVGYDNAGTIEFLRSSDGSFYFLEVNARLQVEHPVTEMLVGRDLVRAQIRVAAGEELWFTQDEVQSRGSAVECRICAEDPDSNFYPATGTVTRMRAPGGPGVRLDAGCFQGYSVPVYYDPLIAKLIVWGEDRPAALDRLARVLDEFVLEGFPTTLPFFRWLVKNESFRSGDYDTGFIARHYRPEPPGGSELERAASVLCALLEHDAVSGVTGETGDGKQEASAWKYLWLKNRLGSY</sequence>
<evidence type="ECO:0000256" key="2">
    <source>
        <dbReference type="ARBA" id="ARBA00022741"/>
    </source>
</evidence>
<name>A0A1F5F1Z8_9BACT</name>
<dbReference type="FunFam" id="3.40.50.20:FF:000010">
    <property type="entry name" value="Propionyl-CoA carboxylase subunit alpha"/>
    <property type="match status" value="1"/>
</dbReference>
<keyword evidence="2 5" id="KW-0547">Nucleotide-binding</keyword>
<keyword evidence="3 5" id="KW-0067">ATP-binding</keyword>
<dbReference type="InterPro" id="IPR050856">
    <property type="entry name" value="Biotin_carboxylase_complex"/>
</dbReference>
<organism evidence="8 9">
    <name type="scientific">Candidatus Coatesbacteria bacterium RBG_13_66_14</name>
    <dbReference type="NCBI Taxonomy" id="1817816"/>
    <lineage>
        <taxon>Bacteria</taxon>
        <taxon>Candidatus Coatesiibacteriota</taxon>
    </lineage>
</organism>
<evidence type="ECO:0000259" key="6">
    <source>
        <dbReference type="PROSITE" id="PS50975"/>
    </source>
</evidence>
<dbReference type="NCBIfam" id="NF006367">
    <property type="entry name" value="PRK08591.1"/>
    <property type="match status" value="1"/>
</dbReference>
<dbReference type="PROSITE" id="PS00866">
    <property type="entry name" value="CPSASE_1"/>
    <property type="match status" value="1"/>
</dbReference>
<evidence type="ECO:0000256" key="4">
    <source>
        <dbReference type="ARBA" id="ARBA00023267"/>
    </source>
</evidence>
<accession>A0A1F5F1Z8</accession>
<evidence type="ECO:0000256" key="1">
    <source>
        <dbReference type="ARBA" id="ARBA00022598"/>
    </source>
</evidence>
<dbReference type="InterPro" id="IPR011761">
    <property type="entry name" value="ATP-grasp"/>
</dbReference>
<dbReference type="InterPro" id="IPR016185">
    <property type="entry name" value="PreATP-grasp_dom_sf"/>
</dbReference>
<dbReference type="PROSITE" id="PS50975">
    <property type="entry name" value="ATP_GRASP"/>
    <property type="match status" value="1"/>
</dbReference>
<dbReference type="SUPFAM" id="SSF51246">
    <property type="entry name" value="Rudiment single hybrid motif"/>
    <property type="match status" value="1"/>
</dbReference>
<keyword evidence="4" id="KW-0092">Biotin</keyword>
<dbReference type="InterPro" id="IPR005481">
    <property type="entry name" value="BC-like_N"/>
</dbReference>
<evidence type="ECO:0000259" key="7">
    <source>
        <dbReference type="PROSITE" id="PS50979"/>
    </source>
</evidence>
<dbReference type="InterPro" id="IPR005482">
    <property type="entry name" value="Biotin_COase_C"/>
</dbReference>
<dbReference type="EMBL" id="MFAF01000117">
    <property type="protein sequence ID" value="OGD73691.1"/>
    <property type="molecule type" value="Genomic_DNA"/>
</dbReference>
<dbReference type="InterPro" id="IPR011764">
    <property type="entry name" value="Biotin_carboxylation_dom"/>
</dbReference>
<dbReference type="PROSITE" id="PS50979">
    <property type="entry name" value="BC"/>
    <property type="match status" value="1"/>
</dbReference>
<dbReference type="PANTHER" id="PTHR18866">
    <property type="entry name" value="CARBOXYLASE:PYRUVATE/ACETYL-COA/PROPIONYL-COA CARBOXYLASE"/>
    <property type="match status" value="1"/>
</dbReference>
<dbReference type="PROSITE" id="PS00867">
    <property type="entry name" value="CPSASE_2"/>
    <property type="match status" value="1"/>
</dbReference>
<evidence type="ECO:0008006" key="10">
    <source>
        <dbReference type="Google" id="ProtNLM"/>
    </source>
</evidence>
<dbReference type="SMART" id="SM00878">
    <property type="entry name" value="Biotin_carb_C"/>
    <property type="match status" value="1"/>
</dbReference>
<dbReference type="SUPFAM" id="SSF52440">
    <property type="entry name" value="PreATP-grasp domain"/>
    <property type="match status" value="1"/>
</dbReference>
<proteinExistence type="predicted"/>
<evidence type="ECO:0000313" key="9">
    <source>
        <dbReference type="Proteomes" id="UP000177187"/>
    </source>
</evidence>
<dbReference type="InterPro" id="IPR011054">
    <property type="entry name" value="Rudment_hybrid_motif"/>
</dbReference>
<dbReference type="AlphaFoldDB" id="A0A1F5F1Z8"/>
<reference evidence="8 9" key="1">
    <citation type="journal article" date="2016" name="Nat. Commun.">
        <title>Thousands of microbial genomes shed light on interconnected biogeochemical processes in an aquifer system.</title>
        <authorList>
            <person name="Anantharaman K."/>
            <person name="Brown C.T."/>
            <person name="Hug L.A."/>
            <person name="Sharon I."/>
            <person name="Castelle C.J."/>
            <person name="Probst A.J."/>
            <person name="Thomas B.C."/>
            <person name="Singh A."/>
            <person name="Wilkins M.J."/>
            <person name="Karaoz U."/>
            <person name="Brodie E.L."/>
            <person name="Williams K.H."/>
            <person name="Hubbard S.S."/>
            <person name="Banfield J.F."/>
        </authorList>
    </citation>
    <scope>NUCLEOTIDE SEQUENCE [LARGE SCALE GENOMIC DNA]</scope>
</reference>
<dbReference type="Proteomes" id="UP000177187">
    <property type="component" value="Unassembled WGS sequence"/>
</dbReference>
<dbReference type="InterPro" id="IPR005479">
    <property type="entry name" value="CPAse_ATP-bd"/>
</dbReference>
<evidence type="ECO:0000256" key="5">
    <source>
        <dbReference type="PROSITE-ProRule" id="PRU00409"/>
    </source>
</evidence>
<dbReference type="GO" id="GO:0016874">
    <property type="term" value="F:ligase activity"/>
    <property type="evidence" value="ECO:0007669"/>
    <property type="project" value="UniProtKB-KW"/>
</dbReference>
<feature type="domain" description="ATP-grasp" evidence="6">
    <location>
        <begin position="120"/>
        <end position="317"/>
    </location>
</feature>